<dbReference type="GO" id="GO:0004821">
    <property type="term" value="F:histidine-tRNA ligase activity"/>
    <property type="evidence" value="ECO:0007669"/>
    <property type="project" value="TreeGrafter"/>
</dbReference>
<dbReference type="GO" id="GO:0005739">
    <property type="term" value="C:mitochondrion"/>
    <property type="evidence" value="ECO:0007669"/>
    <property type="project" value="TreeGrafter"/>
</dbReference>
<dbReference type="GO" id="GO:0006427">
    <property type="term" value="P:histidyl-tRNA aminoacylation"/>
    <property type="evidence" value="ECO:0007669"/>
    <property type="project" value="TreeGrafter"/>
</dbReference>
<dbReference type="GO" id="GO:0042802">
    <property type="term" value="F:identical protein binding"/>
    <property type="evidence" value="ECO:0007669"/>
    <property type="project" value="TreeGrafter"/>
</dbReference>
<evidence type="ECO:0000313" key="4">
    <source>
        <dbReference type="Proteomes" id="UP000613066"/>
    </source>
</evidence>
<feature type="region of interest" description="Disordered" evidence="1">
    <location>
        <begin position="1"/>
        <end position="24"/>
    </location>
</feature>
<dbReference type="Proteomes" id="UP000613066">
    <property type="component" value="Unassembled WGS sequence"/>
</dbReference>
<dbReference type="InterPro" id="IPR045864">
    <property type="entry name" value="aa-tRNA-synth_II/BPL/LPL"/>
</dbReference>
<comment type="caution">
    <text evidence="3">The sequence shown here is derived from an EMBL/GenBank/DDBJ whole genome shotgun (WGS) entry which is preliminary data.</text>
</comment>
<reference evidence="3" key="1">
    <citation type="submission" date="2019-09" db="EMBL/GenBank/DDBJ databases">
        <title>Bird 10,000 Genomes (B10K) Project - Family phase.</title>
        <authorList>
            <person name="Zhang G."/>
        </authorList>
    </citation>
    <scope>NUCLEOTIDE SEQUENCE</scope>
    <source>
        <strain evidence="3">B10K-DU-001-08</strain>
        <tissue evidence="3">Muscle</tissue>
    </source>
</reference>
<feature type="non-terminal residue" evidence="3">
    <location>
        <position position="1"/>
    </location>
</feature>
<evidence type="ECO:0000313" key="3">
    <source>
        <dbReference type="EMBL" id="NXC38975.1"/>
    </source>
</evidence>
<feature type="domain" description="Class II Histidinyl-tRNA synthetase (HisRS)-like catalytic core" evidence="2">
    <location>
        <begin position="21"/>
        <end position="90"/>
    </location>
</feature>
<dbReference type="PANTHER" id="PTHR11476:SF7">
    <property type="entry name" value="HISTIDINE--TRNA LIGASE"/>
    <property type="match status" value="1"/>
</dbReference>
<accession>A0A851NK49</accession>
<dbReference type="InterPro" id="IPR041715">
    <property type="entry name" value="HisRS-like_core"/>
</dbReference>
<proteinExistence type="predicted"/>
<evidence type="ECO:0000256" key="1">
    <source>
        <dbReference type="SAM" id="MobiDB-lite"/>
    </source>
</evidence>
<dbReference type="OrthoDB" id="1906957at2759"/>
<dbReference type="GO" id="GO:0032543">
    <property type="term" value="P:mitochondrial translation"/>
    <property type="evidence" value="ECO:0007669"/>
    <property type="project" value="TreeGrafter"/>
</dbReference>
<dbReference type="AlphaFoldDB" id="A0A851NK49"/>
<keyword evidence="4" id="KW-1185">Reference proteome</keyword>
<feature type="non-terminal residue" evidence="3">
    <location>
        <position position="91"/>
    </location>
</feature>
<dbReference type="PANTHER" id="PTHR11476">
    <property type="entry name" value="HISTIDYL-TRNA SYNTHETASE"/>
    <property type="match status" value="1"/>
</dbReference>
<dbReference type="SUPFAM" id="SSF55681">
    <property type="entry name" value="Class II aaRS and biotin synthetases"/>
    <property type="match status" value="1"/>
</dbReference>
<dbReference type="GO" id="GO:0003723">
    <property type="term" value="F:RNA binding"/>
    <property type="evidence" value="ECO:0007669"/>
    <property type="project" value="TreeGrafter"/>
</dbReference>
<gene>
    <name evidence="3" type="primary">Hars_0</name>
    <name evidence="3" type="ORF">PENPIL_R15600</name>
</gene>
<evidence type="ECO:0000259" key="2">
    <source>
        <dbReference type="Pfam" id="PF13393"/>
    </source>
</evidence>
<dbReference type="EMBL" id="WBMW01000757">
    <property type="protein sequence ID" value="NXC38975.1"/>
    <property type="molecule type" value="Genomic_DNA"/>
</dbReference>
<organism evidence="3 4">
    <name type="scientific">Penelope pileata</name>
    <dbReference type="NCBI Taxonomy" id="1118817"/>
    <lineage>
        <taxon>Eukaryota</taxon>
        <taxon>Metazoa</taxon>
        <taxon>Chordata</taxon>
        <taxon>Craniata</taxon>
        <taxon>Vertebrata</taxon>
        <taxon>Euteleostomi</taxon>
        <taxon>Archelosauria</taxon>
        <taxon>Archosauria</taxon>
        <taxon>Dinosauria</taxon>
        <taxon>Saurischia</taxon>
        <taxon>Theropoda</taxon>
        <taxon>Coelurosauria</taxon>
        <taxon>Aves</taxon>
        <taxon>Neognathae</taxon>
        <taxon>Galloanserae</taxon>
        <taxon>Galliformes</taxon>
        <taxon>Cracidae</taxon>
        <taxon>Penelope</taxon>
    </lineage>
</organism>
<protein>
    <submittedName>
        <fullName evidence="3">SYHC protein</fullName>
    </submittedName>
</protein>
<name>A0A851NK49_9GALL</name>
<dbReference type="GO" id="GO:0005829">
    <property type="term" value="C:cytosol"/>
    <property type="evidence" value="ECO:0007669"/>
    <property type="project" value="TreeGrafter"/>
</dbReference>
<dbReference type="Pfam" id="PF13393">
    <property type="entry name" value="tRNA-synt_His"/>
    <property type="match status" value="1"/>
</dbReference>
<sequence>GPRGGLGCAGAQRPLPTPLQGTRDHHPAQMALRERLFGTVEACFRRHGAAAIDTPALELREMLLENYGDNSKLIYELQDQGGELLALRYDL</sequence>
<dbReference type="Gene3D" id="3.30.930.10">
    <property type="entry name" value="Bira Bifunctional Protein, Domain 2"/>
    <property type="match status" value="1"/>
</dbReference>